<organism evidence="1 2">
    <name type="scientific">Xenorhabdus beddingii</name>
    <dbReference type="NCBI Taxonomy" id="40578"/>
    <lineage>
        <taxon>Bacteria</taxon>
        <taxon>Pseudomonadati</taxon>
        <taxon>Pseudomonadota</taxon>
        <taxon>Gammaproteobacteria</taxon>
        <taxon>Enterobacterales</taxon>
        <taxon>Morganellaceae</taxon>
        <taxon>Xenorhabdus</taxon>
    </lineage>
</organism>
<evidence type="ECO:0000313" key="1">
    <source>
        <dbReference type="EMBL" id="OTA18173.1"/>
    </source>
</evidence>
<dbReference type="EMBL" id="MUBK01000031">
    <property type="protein sequence ID" value="OTA18173.1"/>
    <property type="molecule type" value="Genomic_DNA"/>
</dbReference>
<accession>A0A1Y2SHK7</accession>
<reference evidence="1 2" key="1">
    <citation type="submission" date="2017-01" db="EMBL/GenBank/DDBJ databases">
        <title>Deconstructing symbiosis and pathogenesis requirements using a combined genomic-metabolomic approach.</title>
        <authorList>
            <person name="Tobias N.J."/>
            <person name="Wolff H."/>
            <person name="Djahanschiri B."/>
            <person name="Ebersberger I."/>
            <person name="Bode H.B."/>
        </authorList>
    </citation>
    <scope>NUCLEOTIDE SEQUENCE [LARGE SCALE GENOMIC DNA]</scope>
    <source>
        <strain evidence="1 2">DSM 4764</strain>
    </source>
</reference>
<dbReference type="AlphaFoldDB" id="A0A1Y2SHK7"/>
<protein>
    <submittedName>
        <fullName evidence="1">Uncharacterized protein</fullName>
    </submittedName>
</protein>
<sequence length="313" mass="35600">MLSDGAILTERKAVRLTACLITSIVKAQRYKADVMKEPKPLACVFENPPMSVALDILNATDPPFKIEPRHITGWFKEGRIGMYHLIDDIRELWFKEKLGYLFGVLLGEAENYKYLATRFCHSDWVTTIQSGINLTTGEINEQKIGEESKCRSYEQYAINNAEELYTDDKQKNTNKKTGTASHKTPAEEYTAYEDFPMPEPVIPRFELEKIYSLIHNTPISKNSTKPTGETVSIKTFNTLARFTKAVLHASYDSDTAEYPRRAMDNPNSAICQAFKNAGVAHLDGRKIQDYFNEVACEITPHLENVDIKMVRNK</sequence>
<keyword evidence="2" id="KW-1185">Reference proteome</keyword>
<name>A0A1Y2SHK7_9GAMM</name>
<dbReference type="Proteomes" id="UP000194204">
    <property type="component" value="Unassembled WGS sequence"/>
</dbReference>
<gene>
    <name evidence="1" type="ORF">Xbed_03170</name>
</gene>
<evidence type="ECO:0000313" key="2">
    <source>
        <dbReference type="Proteomes" id="UP000194204"/>
    </source>
</evidence>
<comment type="caution">
    <text evidence="1">The sequence shown here is derived from an EMBL/GenBank/DDBJ whole genome shotgun (WGS) entry which is preliminary data.</text>
</comment>
<dbReference type="STRING" id="40578.Xbed_03170"/>
<proteinExistence type="predicted"/>